<dbReference type="GO" id="GO:0006310">
    <property type="term" value="P:DNA recombination"/>
    <property type="evidence" value="ECO:0007669"/>
    <property type="project" value="TreeGrafter"/>
</dbReference>
<dbReference type="SMART" id="SM00493">
    <property type="entry name" value="TOPRIM"/>
    <property type="match status" value="1"/>
</dbReference>
<dbReference type="Gene3D" id="3.40.50.140">
    <property type="match status" value="1"/>
</dbReference>
<dbReference type="AlphaFoldDB" id="G2H047"/>
<feature type="domain" description="Toprim" evidence="1">
    <location>
        <begin position="2"/>
        <end position="133"/>
    </location>
</feature>
<dbReference type="Proteomes" id="UP000004116">
    <property type="component" value="Unassembled WGS sequence"/>
</dbReference>
<dbReference type="InterPro" id="IPR023405">
    <property type="entry name" value="Topo_IA_core_domain"/>
</dbReference>
<evidence type="ECO:0000313" key="3">
    <source>
        <dbReference type="Proteomes" id="UP000004116"/>
    </source>
</evidence>
<sequence>MKTLYIAEKPQLGQVIADALGHPRRKNGYIECGQDIVTWCVGHLLELAPPEAHHSRYAKWTVTDLPLKLRPPQYVAKPATQDQLDTVGELIKQADEIVHAGDPDDEGQLLIDEVLWFFNNTRPVKRVLINDLNVNAARKALANLRDNQEFYGLS</sequence>
<dbReference type="Pfam" id="PF01751">
    <property type="entry name" value="Toprim"/>
    <property type="match status" value="1"/>
</dbReference>
<dbReference type="RefSeq" id="WP_006707081.1">
    <property type="nucleotide sequence ID" value="NZ_AGCA01000345.1"/>
</dbReference>
<dbReference type="EMBL" id="AGCA01000345">
    <property type="protein sequence ID" value="EGY28642.1"/>
    <property type="molecule type" value="Genomic_DNA"/>
</dbReference>
<evidence type="ECO:0000313" key="2">
    <source>
        <dbReference type="EMBL" id="EGY28642.1"/>
    </source>
</evidence>
<dbReference type="PANTHER" id="PTHR11390:SF21">
    <property type="entry name" value="DNA TOPOISOMERASE 3-ALPHA"/>
    <property type="match status" value="1"/>
</dbReference>
<dbReference type="InterPro" id="IPR006171">
    <property type="entry name" value="TOPRIM_dom"/>
</dbReference>
<protein>
    <submittedName>
        <fullName evidence="2">Topoisomerase IA</fullName>
    </submittedName>
</protein>
<reference evidence="2 3" key="1">
    <citation type="journal article" date="2012" name="Genome Res.">
        <title>Genomic basis of endosymbiont-conferred protection against an insect parasitoid.</title>
        <authorList>
            <person name="Hansen A.K."/>
            <person name="Vorburger C."/>
            <person name="Moran N.A."/>
        </authorList>
    </citation>
    <scope>NUCLEOTIDE SEQUENCE [LARGE SCALE GENOMIC DNA]</scope>
    <source>
        <strain evidence="3">R5.15</strain>
    </source>
</reference>
<dbReference type="GO" id="GO:0003917">
    <property type="term" value="F:DNA topoisomerase type I (single strand cut, ATP-independent) activity"/>
    <property type="evidence" value="ECO:0007669"/>
    <property type="project" value="InterPro"/>
</dbReference>
<dbReference type="CDD" id="cd03362">
    <property type="entry name" value="TOPRIM_TopoIA_TopoIII"/>
    <property type="match status" value="1"/>
</dbReference>
<gene>
    <name evidence="2" type="ORF">Rin_00014270</name>
</gene>
<dbReference type="PATRIC" id="fig|1005043.3.peg.1307"/>
<dbReference type="SUPFAM" id="SSF56712">
    <property type="entry name" value="Prokaryotic type I DNA topoisomerase"/>
    <property type="match status" value="1"/>
</dbReference>
<organism evidence="2 3">
    <name type="scientific">Candidatus Regiella insecticola 5.15</name>
    <dbReference type="NCBI Taxonomy" id="1005043"/>
    <lineage>
        <taxon>Bacteria</taxon>
        <taxon>Pseudomonadati</taxon>
        <taxon>Pseudomonadota</taxon>
        <taxon>Gammaproteobacteria</taxon>
        <taxon>Enterobacterales</taxon>
        <taxon>Enterobacteriaceae</taxon>
        <taxon>aphid secondary symbionts</taxon>
        <taxon>Candidatus Regiella</taxon>
    </lineage>
</organism>
<dbReference type="InterPro" id="IPR000380">
    <property type="entry name" value="Topo_IA"/>
</dbReference>
<comment type="caution">
    <text evidence="2">The sequence shown here is derived from an EMBL/GenBank/DDBJ whole genome shotgun (WGS) entry which is preliminary data.</text>
</comment>
<dbReference type="PANTHER" id="PTHR11390">
    <property type="entry name" value="PROKARYOTIC DNA TOPOISOMERASE"/>
    <property type="match status" value="1"/>
</dbReference>
<dbReference type="PROSITE" id="PS50880">
    <property type="entry name" value="TOPRIM"/>
    <property type="match status" value="1"/>
</dbReference>
<dbReference type="GO" id="GO:0003677">
    <property type="term" value="F:DNA binding"/>
    <property type="evidence" value="ECO:0007669"/>
    <property type="project" value="InterPro"/>
</dbReference>
<dbReference type="InterPro" id="IPR034144">
    <property type="entry name" value="TOPRIM_TopoIII"/>
</dbReference>
<keyword evidence="3" id="KW-1185">Reference proteome</keyword>
<dbReference type="GO" id="GO:0043597">
    <property type="term" value="C:cytoplasmic replication fork"/>
    <property type="evidence" value="ECO:0007669"/>
    <property type="project" value="TreeGrafter"/>
</dbReference>
<evidence type="ECO:0000259" key="1">
    <source>
        <dbReference type="PROSITE" id="PS50880"/>
    </source>
</evidence>
<name>G2H047_9ENTR</name>
<dbReference type="GO" id="GO:0006281">
    <property type="term" value="P:DNA repair"/>
    <property type="evidence" value="ECO:0007669"/>
    <property type="project" value="TreeGrafter"/>
</dbReference>
<keyword evidence="2" id="KW-0413">Isomerase</keyword>
<proteinExistence type="predicted"/>
<accession>G2H047</accession>
<dbReference type="GO" id="GO:0006265">
    <property type="term" value="P:DNA topological change"/>
    <property type="evidence" value="ECO:0007669"/>
    <property type="project" value="InterPro"/>
</dbReference>